<proteinExistence type="inferred from homology"/>
<evidence type="ECO:0000313" key="6">
    <source>
        <dbReference type="EMBL" id="CAB1369881.1"/>
    </source>
</evidence>
<dbReference type="InterPro" id="IPR027304">
    <property type="entry name" value="Trigger_fact/SurA_dom_sf"/>
</dbReference>
<dbReference type="PANTHER" id="PTHR47245:SF2">
    <property type="entry name" value="PEPTIDYL-PROLYL CIS-TRANS ISOMERASE HP_0175-RELATED"/>
    <property type="match status" value="1"/>
</dbReference>
<dbReference type="InterPro" id="IPR046357">
    <property type="entry name" value="PPIase_dom_sf"/>
</dbReference>
<dbReference type="PROSITE" id="PS50198">
    <property type="entry name" value="PPIC_PPIASE_2"/>
    <property type="match status" value="1"/>
</dbReference>
<keyword evidence="4" id="KW-0697">Rotamase</keyword>
<dbReference type="PANTHER" id="PTHR47245">
    <property type="entry name" value="PEPTIDYLPROLYL ISOMERASE"/>
    <property type="match status" value="1"/>
</dbReference>
<dbReference type="SUPFAM" id="SSF54534">
    <property type="entry name" value="FKBP-like"/>
    <property type="match status" value="1"/>
</dbReference>
<dbReference type="OrthoDB" id="14196at2"/>
<dbReference type="Pfam" id="PF13145">
    <property type="entry name" value="Rotamase_2"/>
    <property type="match status" value="1"/>
</dbReference>
<dbReference type="Gene3D" id="3.10.50.40">
    <property type="match status" value="1"/>
</dbReference>
<evidence type="ECO:0000256" key="3">
    <source>
        <dbReference type="ARBA" id="ARBA00013194"/>
    </source>
</evidence>
<dbReference type="AlphaFoldDB" id="A0A6S6XZL5"/>
<feature type="domain" description="PpiC" evidence="5">
    <location>
        <begin position="134"/>
        <end position="232"/>
    </location>
</feature>
<dbReference type="EC" id="5.2.1.8" evidence="3"/>
<dbReference type="EMBL" id="LR778301">
    <property type="protein sequence ID" value="CAB1369881.1"/>
    <property type="molecule type" value="Genomic_DNA"/>
</dbReference>
<comment type="similarity">
    <text evidence="2">Belongs to the PpiC/parvulin rotamase family.</text>
</comment>
<keyword evidence="4" id="KW-0413">Isomerase</keyword>
<gene>
    <name evidence="6" type="ORF">DENOEST_2716</name>
</gene>
<protein>
    <recommendedName>
        <fullName evidence="3">peptidylprolyl isomerase</fullName>
        <ecNumber evidence="3">5.2.1.8</ecNumber>
    </recommendedName>
</protein>
<evidence type="ECO:0000313" key="7">
    <source>
        <dbReference type="Proteomes" id="UP000515733"/>
    </source>
</evidence>
<evidence type="ECO:0000256" key="1">
    <source>
        <dbReference type="ARBA" id="ARBA00000971"/>
    </source>
</evidence>
<dbReference type="GO" id="GO:0003755">
    <property type="term" value="F:peptidyl-prolyl cis-trans isomerase activity"/>
    <property type="evidence" value="ECO:0007669"/>
    <property type="project" value="UniProtKB-KW"/>
</dbReference>
<comment type="catalytic activity">
    <reaction evidence="1">
        <text>[protein]-peptidylproline (omega=180) = [protein]-peptidylproline (omega=0)</text>
        <dbReference type="Rhea" id="RHEA:16237"/>
        <dbReference type="Rhea" id="RHEA-COMP:10747"/>
        <dbReference type="Rhea" id="RHEA-COMP:10748"/>
        <dbReference type="ChEBI" id="CHEBI:83833"/>
        <dbReference type="ChEBI" id="CHEBI:83834"/>
        <dbReference type="EC" id="5.2.1.8"/>
    </reaction>
</comment>
<organism evidence="6 7">
    <name type="scientific">Denitratisoma oestradiolicum</name>
    <dbReference type="NCBI Taxonomy" id="311182"/>
    <lineage>
        <taxon>Bacteria</taxon>
        <taxon>Pseudomonadati</taxon>
        <taxon>Pseudomonadota</taxon>
        <taxon>Betaproteobacteria</taxon>
        <taxon>Nitrosomonadales</taxon>
        <taxon>Sterolibacteriaceae</taxon>
        <taxon>Denitratisoma</taxon>
    </lineage>
</organism>
<keyword evidence="7" id="KW-1185">Reference proteome</keyword>
<evidence type="ECO:0000256" key="4">
    <source>
        <dbReference type="ARBA" id="ARBA00023110"/>
    </source>
</evidence>
<dbReference type="SUPFAM" id="SSF109998">
    <property type="entry name" value="Triger factor/SurA peptide-binding domain-like"/>
    <property type="match status" value="1"/>
</dbReference>
<reference evidence="6 7" key="1">
    <citation type="submission" date="2020-03" db="EMBL/GenBank/DDBJ databases">
        <authorList>
            <consortium name="Genoscope - CEA"/>
            <person name="William W."/>
        </authorList>
    </citation>
    <scope>NUCLEOTIDE SEQUENCE [LARGE SCALE GENOMIC DNA]</scope>
    <source>
        <strain evidence="7">DSM 16959</strain>
    </source>
</reference>
<evidence type="ECO:0000256" key="2">
    <source>
        <dbReference type="ARBA" id="ARBA00007656"/>
    </source>
</evidence>
<evidence type="ECO:0000259" key="5">
    <source>
        <dbReference type="PROSITE" id="PS50198"/>
    </source>
</evidence>
<sequence>MRLISNLIREPVVHFLFFGCLLYAAASLHARTTDPQRIVVSDAVVKRLTDRYVQQFGSMPPSDRLEYLIGRYIQDEALYRQGTAMGLGNDDEIIRRRIIQKMEFLGDGDSYGVEPTKQQLRAYFDEHSSRYIVPERVSFSHIYFSPDQGGDAKARDRAVEALARLNASKDSSFVPSGDSFPGRLNFALEDRDEVTRSFGESAFAQVLFSLSVGRWSGPIRSGYGWHLVQLQARKAPHTPNFATVVEDVRTDWRNDRQNQLKREALQRIVAQYQVIREDHARDRLEKK</sequence>
<dbReference type="KEGG" id="doe:DENOEST_2716"/>
<dbReference type="InterPro" id="IPR000297">
    <property type="entry name" value="PPIase_PpiC"/>
</dbReference>
<dbReference type="RefSeq" id="WP_145772270.1">
    <property type="nucleotide sequence ID" value="NZ_LR778301.1"/>
</dbReference>
<accession>A0A6S6XZL5</accession>
<dbReference type="Proteomes" id="UP000515733">
    <property type="component" value="Chromosome"/>
</dbReference>
<dbReference type="InterPro" id="IPR050245">
    <property type="entry name" value="PrsA_foldase"/>
</dbReference>
<name>A0A6S6XZL5_9PROT</name>